<dbReference type="EMBL" id="KV453931">
    <property type="protein sequence ID" value="ODV73382.1"/>
    <property type="molecule type" value="Genomic_DNA"/>
</dbReference>
<dbReference type="GeneID" id="30990853"/>
<dbReference type="RefSeq" id="XP_020070421.1">
    <property type="nucleotide sequence ID" value="XM_020216457.1"/>
</dbReference>
<accession>A0A1E4S1N3</accession>
<evidence type="ECO:0000313" key="2">
    <source>
        <dbReference type="Proteomes" id="UP000094389"/>
    </source>
</evidence>
<sequence length="109" mass="12795">MSDSVDEEEEPEYVEMLTNYRSFLCPTNMIISSCLNSKETSETVDRNSPGTDVKHYKHSILWDCDLSLQELLRVLRVYAKKMRRRASLVNFDAYVYHQLRVRTAVVTEK</sequence>
<dbReference type="AlphaFoldDB" id="A0A1E4S1N3"/>
<proteinExistence type="predicted"/>
<protein>
    <submittedName>
        <fullName evidence="1">Uncharacterized protein</fullName>
    </submittedName>
</protein>
<evidence type="ECO:0000313" key="1">
    <source>
        <dbReference type="EMBL" id="ODV73382.1"/>
    </source>
</evidence>
<dbReference type="Proteomes" id="UP000094389">
    <property type="component" value="Unassembled WGS sequence"/>
</dbReference>
<gene>
    <name evidence="1" type="ORF">CYBJADRAFT_173381</name>
</gene>
<organism evidence="1 2">
    <name type="scientific">Cyberlindnera jadinii (strain ATCC 18201 / CBS 1600 / BCRC 20928 / JCM 3617 / NBRC 0987 / NRRL Y-1542)</name>
    <name type="common">Torula yeast</name>
    <name type="synonym">Candida utilis</name>
    <dbReference type="NCBI Taxonomy" id="983966"/>
    <lineage>
        <taxon>Eukaryota</taxon>
        <taxon>Fungi</taxon>
        <taxon>Dikarya</taxon>
        <taxon>Ascomycota</taxon>
        <taxon>Saccharomycotina</taxon>
        <taxon>Saccharomycetes</taxon>
        <taxon>Phaffomycetales</taxon>
        <taxon>Phaffomycetaceae</taxon>
        <taxon>Cyberlindnera</taxon>
    </lineage>
</organism>
<keyword evidence="2" id="KW-1185">Reference proteome</keyword>
<reference evidence="1 2" key="1">
    <citation type="journal article" date="2016" name="Proc. Natl. Acad. Sci. U.S.A.">
        <title>Comparative genomics of biotechnologically important yeasts.</title>
        <authorList>
            <person name="Riley R."/>
            <person name="Haridas S."/>
            <person name="Wolfe K.H."/>
            <person name="Lopes M.R."/>
            <person name="Hittinger C.T."/>
            <person name="Goeker M."/>
            <person name="Salamov A.A."/>
            <person name="Wisecaver J.H."/>
            <person name="Long T.M."/>
            <person name="Calvey C.H."/>
            <person name="Aerts A.L."/>
            <person name="Barry K.W."/>
            <person name="Choi C."/>
            <person name="Clum A."/>
            <person name="Coughlan A.Y."/>
            <person name="Deshpande S."/>
            <person name="Douglass A.P."/>
            <person name="Hanson S.J."/>
            <person name="Klenk H.-P."/>
            <person name="LaButti K.M."/>
            <person name="Lapidus A."/>
            <person name="Lindquist E.A."/>
            <person name="Lipzen A.M."/>
            <person name="Meier-Kolthoff J.P."/>
            <person name="Ohm R.A."/>
            <person name="Otillar R.P."/>
            <person name="Pangilinan J.L."/>
            <person name="Peng Y."/>
            <person name="Rokas A."/>
            <person name="Rosa C.A."/>
            <person name="Scheuner C."/>
            <person name="Sibirny A.A."/>
            <person name="Slot J.C."/>
            <person name="Stielow J.B."/>
            <person name="Sun H."/>
            <person name="Kurtzman C.P."/>
            <person name="Blackwell M."/>
            <person name="Grigoriev I.V."/>
            <person name="Jeffries T.W."/>
        </authorList>
    </citation>
    <scope>NUCLEOTIDE SEQUENCE [LARGE SCALE GENOMIC DNA]</scope>
    <source>
        <strain evidence="2">ATCC 18201 / CBS 1600 / BCRC 20928 / JCM 3617 / NBRC 0987 / NRRL Y-1542</strain>
    </source>
</reference>
<name>A0A1E4S1N3_CYBJN</name>